<comment type="caution">
    <text evidence="9">The sequence shown here is derived from an EMBL/GenBank/DDBJ whole genome shotgun (WGS) entry which is preliminary data.</text>
</comment>
<proteinExistence type="predicted"/>
<evidence type="ECO:0000256" key="4">
    <source>
        <dbReference type="ARBA" id="ARBA00022695"/>
    </source>
</evidence>
<evidence type="ECO:0000256" key="3">
    <source>
        <dbReference type="ARBA" id="ARBA00022679"/>
    </source>
</evidence>
<sequence>MYTFEEIIGHRGVIQNLQQAIEHNKVSHSYIFDGISGVGKKMIAFTFAKTLQCLEKGTAPCNKCSSCRAFDSGNHPDVFFIDTDKKNLGVDEIRDHIQKDIETKPYKYRYKIYIVDKADKMTVQAQNALLKTIEEPPSYGIIMLISTNYKQFLPTIISRCSLIKLNPLKPGEIKDYFKSTAVDPHMIDLYITFSGGSIGAIKNMMESEHFLEIREHVIRWTNEIHSGDLMKLFEIQKEMENYKEEIDFVLDLMYAWYRDILFLKQMGNNPYIINKDKVDVLLNTAMVLSYNKLGKSLDAIEKAKKQLRQNANFQLALEIMLLHIKENAHERNRSSF</sequence>
<dbReference type="PANTHER" id="PTHR11669">
    <property type="entry name" value="REPLICATION FACTOR C / DNA POLYMERASE III GAMMA-TAU SUBUNIT"/>
    <property type="match status" value="1"/>
</dbReference>
<dbReference type="GO" id="GO:0006261">
    <property type="term" value="P:DNA-templated DNA replication"/>
    <property type="evidence" value="ECO:0007669"/>
    <property type="project" value="TreeGrafter"/>
</dbReference>
<gene>
    <name evidence="9" type="primary">holB</name>
    <name evidence="9" type="ORF">GND95_13750</name>
</gene>
<comment type="catalytic activity">
    <reaction evidence="7">
        <text>DNA(n) + a 2'-deoxyribonucleoside 5'-triphosphate = DNA(n+1) + diphosphate</text>
        <dbReference type="Rhea" id="RHEA:22508"/>
        <dbReference type="Rhea" id="RHEA-COMP:17339"/>
        <dbReference type="Rhea" id="RHEA-COMP:17340"/>
        <dbReference type="ChEBI" id="CHEBI:33019"/>
        <dbReference type="ChEBI" id="CHEBI:61560"/>
        <dbReference type="ChEBI" id="CHEBI:173112"/>
        <dbReference type="EC" id="2.7.7.7"/>
    </reaction>
</comment>
<organism evidence="9 10">
    <name type="scientific">Defluviitalea raffinosedens</name>
    <dbReference type="NCBI Taxonomy" id="1450156"/>
    <lineage>
        <taxon>Bacteria</taxon>
        <taxon>Bacillati</taxon>
        <taxon>Bacillota</taxon>
        <taxon>Clostridia</taxon>
        <taxon>Lachnospirales</taxon>
        <taxon>Defluviitaleaceae</taxon>
        <taxon>Defluviitalea</taxon>
    </lineage>
</organism>
<evidence type="ECO:0000256" key="6">
    <source>
        <dbReference type="ARBA" id="ARBA00022932"/>
    </source>
</evidence>
<dbReference type="EMBL" id="WSLF01000019">
    <property type="protein sequence ID" value="KAE9628764.1"/>
    <property type="molecule type" value="Genomic_DNA"/>
</dbReference>
<dbReference type="GO" id="GO:0003887">
    <property type="term" value="F:DNA-directed DNA polymerase activity"/>
    <property type="evidence" value="ECO:0007669"/>
    <property type="project" value="UniProtKB-KW"/>
</dbReference>
<dbReference type="GO" id="GO:0008408">
    <property type="term" value="F:3'-5' exonuclease activity"/>
    <property type="evidence" value="ECO:0007669"/>
    <property type="project" value="InterPro"/>
</dbReference>
<dbReference type="PANTHER" id="PTHR11669:SF8">
    <property type="entry name" value="DNA POLYMERASE III SUBUNIT DELTA"/>
    <property type="match status" value="1"/>
</dbReference>
<dbReference type="SUPFAM" id="SSF52540">
    <property type="entry name" value="P-loop containing nucleoside triphosphate hydrolases"/>
    <property type="match status" value="1"/>
</dbReference>
<accession>A0A7C8HD17</accession>
<dbReference type="Pfam" id="PF13177">
    <property type="entry name" value="DNA_pol3_delta2"/>
    <property type="match status" value="1"/>
</dbReference>
<evidence type="ECO:0000313" key="10">
    <source>
        <dbReference type="Proteomes" id="UP000483018"/>
    </source>
</evidence>
<dbReference type="InterPro" id="IPR004622">
    <property type="entry name" value="DNA_pol_HolB"/>
</dbReference>
<keyword evidence="4 9" id="KW-0548">Nucleotidyltransferase</keyword>
<keyword evidence="3 9" id="KW-0808">Transferase</keyword>
<evidence type="ECO:0000313" key="9">
    <source>
        <dbReference type="EMBL" id="KAE9628764.1"/>
    </source>
</evidence>
<dbReference type="AlphaFoldDB" id="A0A7C8HD17"/>
<dbReference type="Proteomes" id="UP000483018">
    <property type="component" value="Unassembled WGS sequence"/>
</dbReference>
<feature type="domain" description="DNA polymerase III delta subunit C-terminal" evidence="8">
    <location>
        <begin position="243"/>
        <end position="325"/>
    </location>
</feature>
<dbReference type="InterPro" id="IPR008921">
    <property type="entry name" value="DNA_pol3_clamp-load_cplx_C"/>
</dbReference>
<evidence type="ECO:0000259" key="8">
    <source>
        <dbReference type="Pfam" id="PF09115"/>
    </source>
</evidence>
<keyword evidence="10" id="KW-1185">Reference proteome</keyword>
<dbReference type="RefSeq" id="WP_158741735.1">
    <property type="nucleotide sequence ID" value="NZ_JAFBEP010000022.1"/>
</dbReference>
<evidence type="ECO:0000256" key="2">
    <source>
        <dbReference type="ARBA" id="ARBA00014363"/>
    </source>
</evidence>
<evidence type="ECO:0000256" key="1">
    <source>
        <dbReference type="ARBA" id="ARBA00012417"/>
    </source>
</evidence>
<dbReference type="OrthoDB" id="9810148at2"/>
<keyword evidence="6" id="KW-0239">DNA-directed DNA polymerase</keyword>
<evidence type="ECO:0000256" key="7">
    <source>
        <dbReference type="ARBA" id="ARBA00049244"/>
    </source>
</evidence>
<dbReference type="GO" id="GO:0003677">
    <property type="term" value="F:DNA binding"/>
    <property type="evidence" value="ECO:0007669"/>
    <property type="project" value="InterPro"/>
</dbReference>
<dbReference type="Gene3D" id="3.40.50.300">
    <property type="entry name" value="P-loop containing nucleotide triphosphate hydrolases"/>
    <property type="match status" value="1"/>
</dbReference>
<dbReference type="SUPFAM" id="SSF48019">
    <property type="entry name" value="post-AAA+ oligomerization domain-like"/>
    <property type="match status" value="1"/>
</dbReference>
<evidence type="ECO:0000256" key="5">
    <source>
        <dbReference type="ARBA" id="ARBA00022705"/>
    </source>
</evidence>
<name>A0A7C8HD17_9FIRM</name>
<dbReference type="InterPro" id="IPR027417">
    <property type="entry name" value="P-loop_NTPase"/>
</dbReference>
<dbReference type="InterPro" id="IPR050238">
    <property type="entry name" value="DNA_Rep/Repair_Clamp_Loader"/>
</dbReference>
<dbReference type="EC" id="2.7.7.7" evidence="1"/>
<dbReference type="GO" id="GO:0009360">
    <property type="term" value="C:DNA polymerase III complex"/>
    <property type="evidence" value="ECO:0007669"/>
    <property type="project" value="InterPro"/>
</dbReference>
<protein>
    <recommendedName>
        <fullName evidence="2">DNA polymerase III subunit delta'</fullName>
        <ecNumber evidence="1">2.7.7.7</ecNumber>
    </recommendedName>
</protein>
<dbReference type="NCBIfam" id="TIGR00678">
    <property type="entry name" value="holB"/>
    <property type="match status" value="1"/>
</dbReference>
<keyword evidence="5" id="KW-0235">DNA replication</keyword>
<reference evidence="9 10" key="1">
    <citation type="submission" date="2019-12" db="EMBL/GenBank/DDBJ databases">
        <title>Defluviitalea raffinosedens, isolated from a biogas fermenter, genome sequencing and characterization.</title>
        <authorList>
            <person name="Rettenmaier R."/>
            <person name="Schneider M."/>
            <person name="Neuhaus K."/>
            <person name="Liebl W."/>
            <person name="Zverlov V."/>
        </authorList>
    </citation>
    <scope>NUCLEOTIDE SEQUENCE [LARGE SCALE GENOMIC DNA]</scope>
    <source>
        <strain evidence="9 10">249c-K6</strain>
    </source>
</reference>
<dbReference type="Pfam" id="PF09115">
    <property type="entry name" value="DNApol3-delta_C"/>
    <property type="match status" value="1"/>
</dbReference>
<dbReference type="InterPro" id="IPR015199">
    <property type="entry name" value="DNA_pol_III_delta_C"/>
</dbReference>